<dbReference type="Proteomes" id="UP000315010">
    <property type="component" value="Unassembled WGS sequence"/>
</dbReference>
<name>A0A5C5Z4I7_9BACT</name>
<dbReference type="EMBL" id="SJPJ01000001">
    <property type="protein sequence ID" value="TWT81927.1"/>
    <property type="molecule type" value="Genomic_DNA"/>
</dbReference>
<dbReference type="Pfam" id="PF13692">
    <property type="entry name" value="Glyco_trans_1_4"/>
    <property type="match status" value="1"/>
</dbReference>
<sequence>MYLIPTNIPIFRRGSETLLPTAWARSLRLLRDSLEGQYGRITIVAPAFPSCCESCVPPSSVERFNAAAEDICLIPAFNANACDQSSTTKELQSWVKTVADLGRNCSVLQAQIDEGMDPNFANGFCQVLDESIPTVFLHSTAAPVVQPLPSKSRFRHHHFRFRRHRLFRDCVKVARHADLSLFDSEQSMRQYTGFTRNAKLFPAPVISTADVLDEASLRKRLSGDSLISSLRLVSSIPLERQNGLGHAIAIIRQARSNGANVTLDIYGDGLQKSELQYQIAKLGLTNSVRLNAPLQNLAEDRYANNQQVVARLNDYDAMLITPLGSDPKTETTAKVFNAIWQGYAAGLPIIGFDQPSIRQQLVRNKTGILLPCGDITAAAMRIAELDLQRGQLHDISLNARRAAIDQSMETWYSRRAEWTCEAIPRPHTASKSPCPTARLVSA</sequence>
<dbReference type="GO" id="GO:0016740">
    <property type="term" value="F:transferase activity"/>
    <property type="evidence" value="ECO:0007669"/>
    <property type="project" value="UniProtKB-KW"/>
</dbReference>
<accession>A0A5C5Z4I7</accession>
<protein>
    <submittedName>
        <fullName evidence="1">Glycosyltransferase Gtf1</fullName>
    </submittedName>
</protein>
<proteinExistence type="predicted"/>
<dbReference type="PANTHER" id="PTHR12526">
    <property type="entry name" value="GLYCOSYLTRANSFERASE"/>
    <property type="match status" value="1"/>
</dbReference>
<evidence type="ECO:0000313" key="2">
    <source>
        <dbReference type="Proteomes" id="UP000315010"/>
    </source>
</evidence>
<dbReference type="PANTHER" id="PTHR12526:SF630">
    <property type="entry name" value="GLYCOSYLTRANSFERASE"/>
    <property type="match status" value="1"/>
</dbReference>
<reference evidence="1 2" key="1">
    <citation type="submission" date="2019-02" db="EMBL/GenBank/DDBJ databases">
        <title>Deep-cultivation of Planctomycetes and their phenomic and genomic characterization uncovers novel biology.</title>
        <authorList>
            <person name="Wiegand S."/>
            <person name="Jogler M."/>
            <person name="Boedeker C."/>
            <person name="Pinto D."/>
            <person name="Vollmers J."/>
            <person name="Rivas-Marin E."/>
            <person name="Kohn T."/>
            <person name="Peeters S.H."/>
            <person name="Heuer A."/>
            <person name="Rast P."/>
            <person name="Oberbeckmann S."/>
            <person name="Bunk B."/>
            <person name="Jeske O."/>
            <person name="Meyerdierks A."/>
            <person name="Storesund J.E."/>
            <person name="Kallscheuer N."/>
            <person name="Luecker S."/>
            <person name="Lage O.M."/>
            <person name="Pohl T."/>
            <person name="Merkel B.J."/>
            <person name="Hornburger P."/>
            <person name="Mueller R.-W."/>
            <person name="Bruemmer F."/>
            <person name="Labrenz M."/>
            <person name="Spormann A.M."/>
            <person name="Op Den Camp H."/>
            <person name="Overmann J."/>
            <person name="Amann R."/>
            <person name="Jetten M.S.M."/>
            <person name="Mascher T."/>
            <person name="Medema M.H."/>
            <person name="Devos D.P."/>
            <person name="Kaster A.-K."/>
            <person name="Ovreas L."/>
            <person name="Rohde M."/>
            <person name="Galperin M.Y."/>
            <person name="Jogler C."/>
        </authorList>
    </citation>
    <scope>NUCLEOTIDE SEQUENCE [LARGE SCALE GENOMIC DNA]</scope>
    <source>
        <strain evidence="1 2">CA13</strain>
    </source>
</reference>
<comment type="caution">
    <text evidence="1">The sequence shown here is derived from an EMBL/GenBank/DDBJ whole genome shotgun (WGS) entry which is preliminary data.</text>
</comment>
<keyword evidence="2" id="KW-1185">Reference proteome</keyword>
<organism evidence="1 2">
    <name type="scientific">Novipirellula herctigrandis</name>
    <dbReference type="NCBI Taxonomy" id="2527986"/>
    <lineage>
        <taxon>Bacteria</taxon>
        <taxon>Pseudomonadati</taxon>
        <taxon>Planctomycetota</taxon>
        <taxon>Planctomycetia</taxon>
        <taxon>Pirellulales</taxon>
        <taxon>Pirellulaceae</taxon>
        <taxon>Novipirellula</taxon>
    </lineage>
</organism>
<keyword evidence="1" id="KW-0808">Transferase</keyword>
<dbReference type="Gene3D" id="3.40.50.2000">
    <property type="entry name" value="Glycogen Phosphorylase B"/>
    <property type="match status" value="1"/>
</dbReference>
<dbReference type="OrthoDB" id="250078at2"/>
<dbReference type="AlphaFoldDB" id="A0A5C5Z4I7"/>
<evidence type="ECO:0000313" key="1">
    <source>
        <dbReference type="EMBL" id="TWT81927.1"/>
    </source>
</evidence>
<dbReference type="SUPFAM" id="SSF53756">
    <property type="entry name" value="UDP-Glycosyltransferase/glycogen phosphorylase"/>
    <property type="match status" value="1"/>
</dbReference>
<gene>
    <name evidence="1" type="primary">gtf1_2</name>
    <name evidence="1" type="ORF">CA13_33820</name>
</gene>